<dbReference type="EMBL" id="JALKII010000001">
    <property type="protein sequence ID" value="MCK0536099.1"/>
    <property type="molecule type" value="Genomic_DNA"/>
</dbReference>
<dbReference type="InterPro" id="IPR051159">
    <property type="entry name" value="Hexapeptide_acetyltransf"/>
</dbReference>
<comment type="similarity">
    <text evidence="1">Belongs to the transferase hexapeptide repeat family.</text>
</comment>
<keyword evidence="4" id="KW-1185">Reference proteome</keyword>
<dbReference type="CDD" id="cd04647">
    <property type="entry name" value="LbH_MAT_like"/>
    <property type="match status" value="1"/>
</dbReference>
<evidence type="ECO:0000313" key="3">
    <source>
        <dbReference type="EMBL" id="MCK0536099.1"/>
    </source>
</evidence>
<dbReference type="PANTHER" id="PTHR23416:SF23">
    <property type="entry name" value="ACETYLTRANSFERASE C18B11.09C-RELATED"/>
    <property type="match status" value="1"/>
</dbReference>
<gene>
    <name evidence="3" type="ORF">MU846_00040</name>
</gene>
<evidence type="ECO:0000313" key="4">
    <source>
        <dbReference type="Proteomes" id="UP001165524"/>
    </source>
</evidence>
<dbReference type="Pfam" id="PF00132">
    <property type="entry name" value="Hexapep"/>
    <property type="match status" value="1"/>
</dbReference>
<keyword evidence="2" id="KW-0808">Transferase</keyword>
<dbReference type="GO" id="GO:0016746">
    <property type="term" value="F:acyltransferase activity"/>
    <property type="evidence" value="ECO:0007669"/>
    <property type="project" value="UniProtKB-KW"/>
</dbReference>
<dbReference type="Gene3D" id="2.160.10.10">
    <property type="entry name" value="Hexapeptide repeat proteins"/>
    <property type="match status" value="1"/>
</dbReference>
<organism evidence="3 4">
    <name type="scientific">Alcanivorax quisquiliarum</name>
    <dbReference type="NCBI Taxonomy" id="2933565"/>
    <lineage>
        <taxon>Bacteria</taxon>
        <taxon>Pseudomonadati</taxon>
        <taxon>Pseudomonadota</taxon>
        <taxon>Gammaproteobacteria</taxon>
        <taxon>Oceanospirillales</taxon>
        <taxon>Alcanivoracaceae</taxon>
        <taxon>Alcanivorax</taxon>
    </lineage>
</organism>
<comment type="caution">
    <text evidence="3">The sequence shown here is derived from an EMBL/GenBank/DDBJ whole genome shotgun (WGS) entry which is preliminary data.</text>
</comment>
<evidence type="ECO:0000256" key="2">
    <source>
        <dbReference type="ARBA" id="ARBA00022679"/>
    </source>
</evidence>
<dbReference type="InterPro" id="IPR001451">
    <property type="entry name" value="Hexapep"/>
</dbReference>
<dbReference type="Pfam" id="PF14602">
    <property type="entry name" value="Hexapep_2"/>
    <property type="match status" value="1"/>
</dbReference>
<dbReference type="Proteomes" id="UP001165524">
    <property type="component" value="Unassembled WGS sequence"/>
</dbReference>
<proteinExistence type="inferred from homology"/>
<name>A0ABT0E326_9GAMM</name>
<reference evidence="3" key="1">
    <citation type="submission" date="2022-04" db="EMBL/GenBank/DDBJ databases">
        <title>Alcanivorax sp. CY1518 draft genome sequence.</title>
        <authorList>
            <person name="Zhao G."/>
            <person name="An M."/>
        </authorList>
    </citation>
    <scope>NUCLEOTIDE SEQUENCE</scope>
    <source>
        <strain evidence="3">CY1518</strain>
    </source>
</reference>
<dbReference type="PANTHER" id="PTHR23416">
    <property type="entry name" value="SIALIC ACID SYNTHASE-RELATED"/>
    <property type="match status" value="1"/>
</dbReference>
<accession>A0ABT0E326</accession>
<protein>
    <submittedName>
        <fullName evidence="3">Acyltransferase</fullName>
    </submittedName>
</protein>
<dbReference type="InterPro" id="IPR011004">
    <property type="entry name" value="Trimer_LpxA-like_sf"/>
</dbReference>
<dbReference type="SUPFAM" id="SSF51161">
    <property type="entry name" value="Trimeric LpxA-like enzymes"/>
    <property type="match status" value="1"/>
</dbReference>
<keyword evidence="3" id="KW-0012">Acyltransferase</keyword>
<sequence length="184" mass="20231">MNFWKMAGFLFYLVEYVRNKSLGAYWSDRIKKRAGLVGSISINGPVQVYGCENIQIGDNVHIGGGAFIVGDGGLSIGDNTHISRNLTLYTRNHNYKGKKLPYDETQMLREVVIGRNVWIGMNVTVLPGARIGDGCIIGAGSVIYGELDKYSIVGAASYNKLGARDEEHYKKLDSNGCYGRQDGK</sequence>
<evidence type="ECO:0000256" key="1">
    <source>
        <dbReference type="ARBA" id="ARBA00007274"/>
    </source>
</evidence>